<evidence type="ECO:0000256" key="15">
    <source>
        <dbReference type="ARBA" id="ARBA00023264"/>
    </source>
</evidence>
<dbReference type="Pfam" id="PF01148">
    <property type="entry name" value="CTP_transf_1"/>
    <property type="match status" value="1"/>
</dbReference>
<evidence type="ECO:0000256" key="17">
    <source>
        <dbReference type="ARBA" id="ARBA00032396"/>
    </source>
</evidence>
<dbReference type="GO" id="GO:0004605">
    <property type="term" value="F:phosphatidate cytidylyltransferase activity"/>
    <property type="evidence" value="ECO:0007669"/>
    <property type="project" value="UniProtKB-EC"/>
</dbReference>
<keyword evidence="10" id="KW-0548">Nucleotidyltransferase</keyword>
<protein>
    <recommendedName>
        <fullName evidence="6">phosphatidate cytidylyltransferase</fullName>
        <ecNumber evidence="6">2.7.7.41</ecNumber>
    </recommendedName>
    <alternativeName>
        <fullName evidence="16">CDP-diacylglycerol synthase</fullName>
    </alternativeName>
    <alternativeName>
        <fullName evidence="17">CDP-diglyceride pyrophosphorylase</fullName>
    </alternativeName>
    <alternativeName>
        <fullName evidence="18">CDP-diglyceride synthase</fullName>
    </alternativeName>
</protein>
<evidence type="ECO:0000256" key="7">
    <source>
        <dbReference type="ARBA" id="ARBA00022516"/>
    </source>
</evidence>
<evidence type="ECO:0000256" key="3">
    <source>
        <dbReference type="ARBA" id="ARBA00005119"/>
    </source>
</evidence>
<feature type="compositionally biased region" description="Polar residues" evidence="19">
    <location>
        <begin position="7"/>
        <end position="28"/>
    </location>
</feature>
<reference evidence="21 22" key="1">
    <citation type="submission" date="2015-03" db="EMBL/GenBank/DDBJ databases">
        <title>Draft genome of the nematode, Opisthorchis viverrini.</title>
        <authorList>
            <person name="Mitreva M."/>
        </authorList>
    </citation>
    <scope>NUCLEOTIDE SEQUENCE [LARGE SCALE GENOMIC DNA]</scope>
    <source>
        <strain evidence="21">Khon Kaen</strain>
    </source>
</reference>
<sequence length="247" mass="27934">IEHRPSRSNASNDVNESNVSPGSGRFQNISVGVRETIVFEQPTCETSPGSDPSSGDVLPSQSKSANRDEEEDEDMATDPINPDFVAAEKLHQGTSYVPSFITSLVGRLPPRWMNWTVRFFTTIFLISTFSALVYLGPLALVCLVLLLQFACFYEIINIGLVVYRSHDLPWFRLLSWYFLFSSNYFLFGESLITGFRLLLAKEYVELTFILLLGNLMITRDEPLAMVGRSNTQFEWKLVARVPLTSRN</sequence>
<dbReference type="PANTHER" id="PTHR13773:SF8">
    <property type="entry name" value="PHOSPHATIDATE CYTIDYLYLTRANSFERASE, PHOTORECEPTOR-SPECIFIC"/>
    <property type="match status" value="1"/>
</dbReference>
<keyword evidence="22" id="KW-1185">Reference proteome</keyword>
<organism evidence="21 22">
    <name type="scientific">Opisthorchis viverrini</name>
    <name type="common">Southeast Asian liver fluke</name>
    <dbReference type="NCBI Taxonomy" id="6198"/>
    <lineage>
        <taxon>Eukaryota</taxon>
        <taxon>Metazoa</taxon>
        <taxon>Spiralia</taxon>
        <taxon>Lophotrochozoa</taxon>
        <taxon>Platyhelminthes</taxon>
        <taxon>Trematoda</taxon>
        <taxon>Digenea</taxon>
        <taxon>Opisthorchiida</taxon>
        <taxon>Opisthorchiata</taxon>
        <taxon>Opisthorchiidae</taxon>
        <taxon>Opisthorchis</taxon>
    </lineage>
</organism>
<dbReference type="InterPro" id="IPR016720">
    <property type="entry name" value="PC_Trfase_euk"/>
</dbReference>
<evidence type="ECO:0000256" key="4">
    <source>
        <dbReference type="ARBA" id="ARBA00005189"/>
    </source>
</evidence>
<feature type="non-terminal residue" evidence="21">
    <location>
        <position position="247"/>
    </location>
</feature>
<evidence type="ECO:0000256" key="1">
    <source>
        <dbReference type="ARBA" id="ARBA00001698"/>
    </source>
</evidence>
<evidence type="ECO:0000256" key="12">
    <source>
        <dbReference type="ARBA" id="ARBA00023098"/>
    </source>
</evidence>
<dbReference type="GO" id="GO:0016024">
    <property type="term" value="P:CDP-diacylglycerol biosynthetic process"/>
    <property type="evidence" value="ECO:0007669"/>
    <property type="project" value="UniProtKB-UniPathway"/>
</dbReference>
<accession>A0A1S8WLH0</accession>
<dbReference type="Proteomes" id="UP000243686">
    <property type="component" value="Unassembled WGS sequence"/>
</dbReference>
<evidence type="ECO:0000256" key="11">
    <source>
        <dbReference type="ARBA" id="ARBA00022989"/>
    </source>
</evidence>
<dbReference type="EC" id="2.7.7.41" evidence="6"/>
<keyword evidence="7" id="KW-0444">Lipid biosynthesis</keyword>
<evidence type="ECO:0000313" key="22">
    <source>
        <dbReference type="Proteomes" id="UP000243686"/>
    </source>
</evidence>
<gene>
    <name evidence="21" type="ORF">X801_08949</name>
</gene>
<keyword evidence="14" id="KW-0594">Phospholipid biosynthesis</keyword>
<proteinExistence type="inferred from homology"/>
<comment type="pathway">
    <text evidence="4">Lipid metabolism.</text>
</comment>
<feature type="compositionally biased region" description="Polar residues" evidence="19">
    <location>
        <begin position="43"/>
        <end position="64"/>
    </location>
</feature>
<dbReference type="UniPathway" id="UPA00557">
    <property type="reaction ID" value="UER00614"/>
</dbReference>
<feature type="transmembrane region" description="Helical" evidence="20">
    <location>
        <begin position="115"/>
        <end position="132"/>
    </location>
</feature>
<feature type="non-terminal residue" evidence="21">
    <location>
        <position position="1"/>
    </location>
</feature>
<keyword evidence="13 20" id="KW-0472">Membrane</keyword>
<feature type="transmembrane region" description="Helical" evidence="20">
    <location>
        <begin position="138"/>
        <end position="163"/>
    </location>
</feature>
<comment type="catalytic activity">
    <reaction evidence="1">
        <text>a 1,2-diacyl-sn-glycero-3-phosphate + CTP + H(+) = a CDP-1,2-diacyl-sn-glycerol + diphosphate</text>
        <dbReference type="Rhea" id="RHEA:16229"/>
        <dbReference type="ChEBI" id="CHEBI:15378"/>
        <dbReference type="ChEBI" id="CHEBI:33019"/>
        <dbReference type="ChEBI" id="CHEBI:37563"/>
        <dbReference type="ChEBI" id="CHEBI:58332"/>
        <dbReference type="ChEBI" id="CHEBI:58608"/>
        <dbReference type="EC" id="2.7.7.41"/>
    </reaction>
</comment>
<keyword evidence="15" id="KW-1208">Phospholipid metabolism</keyword>
<evidence type="ECO:0000256" key="10">
    <source>
        <dbReference type="ARBA" id="ARBA00022695"/>
    </source>
</evidence>
<evidence type="ECO:0000256" key="16">
    <source>
        <dbReference type="ARBA" id="ARBA00029893"/>
    </source>
</evidence>
<evidence type="ECO:0000256" key="20">
    <source>
        <dbReference type="SAM" id="Phobius"/>
    </source>
</evidence>
<dbReference type="GO" id="GO:0005789">
    <property type="term" value="C:endoplasmic reticulum membrane"/>
    <property type="evidence" value="ECO:0007669"/>
    <property type="project" value="TreeGrafter"/>
</dbReference>
<evidence type="ECO:0000256" key="5">
    <source>
        <dbReference type="ARBA" id="ARBA00010185"/>
    </source>
</evidence>
<keyword evidence="11 20" id="KW-1133">Transmembrane helix</keyword>
<dbReference type="PANTHER" id="PTHR13773">
    <property type="entry name" value="PHOSPHATIDATE CYTIDYLYLTRANSFERASE"/>
    <property type="match status" value="1"/>
</dbReference>
<evidence type="ECO:0000256" key="6">
    <source>
        <dbReference type="ARBA" id="ARBA00012487"/>
    </source>
</evidence>
<evidence type="ECO:0000313" key="21">
    <source>
        <dbReference type="EMBL" id="OON15251.1"/>
    </source>
</evidence>
<evidence type="ECO:0000256" key="14">
    <source>
        <dbReference type="ARBA" id="ARBA00023209"/>
    </source>
</evidence>
<name>A0A1S8WLH0_OPIVI</name>
<comment type="pathway">
    <text evidence="3">Phospholipid metabolism; CDP-diacylglycerol biosynthesis; CDP-diacylglycerol from sn-glycerol 3-phosphate: step 3/3.</text>
</comment>
<feature type="region of interest" description="Disordered" evidence="19">
    <location>
        <begin position="1"/>
        <end position="28"/>
    </location>
</feature>
<comment type="similarity">
    <text evidence="5">Belongs to the CDS family.</text>
</comment>
<comment type="subcellular location">
    <subcellularLocation>
        <location evidence="2">Membrane</location>
        <topology evidence="2">Multi-pass membrane protein</topology>
    </subcellularLocation>
</comment>
<evidence type="ECO:0000256" key="13">
    <source>
        <dbReference type="ARBA" id="ARBA00023136"/>
    </source>
</evidence>
<evidence type="ECO:0000256" key="8">
    <source>
        <dbReference type="ARBA" id="ARBA00022679"/>
    </source>
</evidence>
<keyword evidence="8" id="KW-0808">Transferase</keyword>
<dbReference type="EMBL" id="KV906150">
    <property type="protein sequence ID" value="OON15251.1"/>
    <property type="molecule type" value="Genomic_DNA"/>
</dbReference>
<keyword evidence="12" id="KW-0443">Lipid metabolism</keyword>
<evidence type="ECO:0000256" key="2">
    <source>
        <dbReference type="ARBA" id="ARBA00004141"/>
    </source>
</evidence>
<evidence type="ECO:0000256" key="9">
    <source>
        <dbReference type="ARBA" id="ARBA00022692"/>
    </source>
</evidence>
<evidence type="ECO:0000256" key="18">
    <source>
        <dbReference type="ARBA" id="ARBA00033406"/>
    </source>
</evidence>
<feature type="region of interest" description="Disordered" evidence="19">
    <location>
        <begin position="40"/>
        <end position="78"/>
    </location>
</feature>
<dbReference type="AlphaFoldDB" id="A0A1S8WLH0"/>
<keyword evidence="9 20" id="KW-0812">Transmembrane</keyword>
<evidence type="ECO:0000256" key="19">
    <source>
        <dbReference type="SAM" id="MobiDB-lite"/>
    </source>
</evidence>